<dbReference type="EMBL" id="JBANAX010000688">
    <property type="protein sequence ID" value="KAL1197502.1"/>
    <property type="molecule type" value="Genomic_DNA"/>
</dbReference>
<evidence type="ECO:0000256" key="2">
    <source>
        <dbReference type="ARBA" id="ARBA00010024"/>
    </source>
</evidence>
<dbReference type="GO" id="GO:0008270">
    <property type="term" value="F:zinc ion binding"/>
    <property type="evidence" value="ECO:0007669"/>
    <property type="project" value="UniProtKB-KW"/>
</dbReference>
<dbReference type="Pfam" id="PF00643">
    <property type="entry name" value="zf-B_box"/>
    <property type="match status" value="1"/>
</dbReference>
<dbReference type="PROSITE" id="PS51017">
    <property type="entry name" value="CCT"/>
    <property type="match status" value="1"/>
</dbReference>
<keyword evidence="7 9" id="KW-0539">Nucleus</keyword>
<gene>
    <name evidence="12" type="ORF">V5N11_012081</name>
</gene>
<evidence type="ECO:0000256" key="6">
    <source>
        <dbReference type="ARBA" id="ARBA00022833"/>
    </source>
</evidence>
<keyword evidence="4" id="KW-0677">Repeat</keyword>
<evidence type="ECO:0000256" key="3">
    <source>
        <dbReference type="ARBA" id="ARBA00022723"/>
    </source>
</evidence>
<accession>A0ABD0ZSG3</accession>
<evidence type="ECO:0000259" key="10">
    <source>
        <dbReference type="PROSITE" id="PS50119"/>
    </source>
</evidence>
<proteinExistence type="inferred from homology"/>
<evidence type="ECO:0000256" key="1">
    <source>
        <dbReference type="ARBA" id="ARBA00004123"/>
    </source>
</evidence>
<keyword evidence="3" id="KW-0479">Metal-binding</keyword>
<keyword evidence="6" id="KW-0862">Zinc</keyword>
<evidence type="ECO:0000259" key="11">
    <source>
        <dbReference type="PROSITE" id="PS51017"/>
    </source>
</evidence>
<evidence type="ECO:0000256" key="5">
    <source>
        <dbReference type="ARBA" id="ARBA00022771"/>
    </source>
</evidence>
<dbReference type="GO" id="GO:0006355">
    <property type="term" value="P:regulation of DNA-templated transcription"/>
    <property type="evidence" value="ECO:0007669"/>
    <property type="project" value="UniProtKB-ARBA"/>
</dbReference>
<comment type="caution">
    <text evidence="12">The sequence shown here is derived from an EMBL/GenBank/DDBJ whole genome shotgun (WGS) entry which is preliminary data.</text>
</comment>
<dbReference type="GO" id="GO:0005634">
    <property type="term" value="C:nucleus"/>
    <property type="evidence" value="ECO:0007669"/>
    <property type="project" value="UniProtKB-SubCell"/>
</dbReference>
<dbReference type="AlphaFoldDB" id="A0ABD0ZSG3"/>
<dbReference type="InterPro" id="IPR010402">
    <property type="entry name" value="CCT_domain"/>
</dbReference>
<dbReference type="CDD" id="cd19821">
    <property type="entry name" value="Bbox1_BBX-like"/>
    <property type="match status" value="1"/>
</dbReference>
<evidence type="ECO:0000256" key="9">
    <source>
        <dbReference type="PROSITE-ProRule" id="PRU00357"/>
    </source>
</evidence>
<evidence type="ECO:0000313" key="12">
    <source>
        <dbReference type="EMBL" id="KAL1197502.1"/>
    </source>
</evidence>
<dbReference type="Pfam" id="PF06203">
    <property type="entry name" value="CCT"/>
    <property type="match status" value="1"/>
</dbReference>
<keyword evidence="13" id="KW-1185">Reference proteome</keyword>
<evidence type="ECO:0000256" key="7">
    <source>
        <dbReference type="ARBA" id="ARBA00023242"/>
    </source>
</evidence>
<dbReference type="PANTHER" id="PTHR31717:SF46">
    <property type="entry name" value="CCT MOTIF FAMILY PROTEIN-RELATED"/>
    <property type="match status" value="1"/>
</dbReference>
<sequence>MSPSTEPKCDHCATAQAVIYCKSDLAKLCLNCDVQVHSANPLSRRHTRSLICEKCYSQPGVIRCLDEKVSHCQGCHWYANNCSTLGHKLQSLTPFSGCPSPTEYVKMWSSILDPSISGLISPFVGSLPLNDNNNAMFGMAKINELDVLIGSSCSMMPHNFSYTQNLSDQSSFFSMESKGCPDLVLKLEEGEEEDLCEGLNLDNAPLNFDVGDDIIGCSSQEHIELDHTVPNCLLMDKNNNTSVTASNFTIDNALETSSPGQQDCTSYQSGPLQMNINNGLPLPLPPSPVLFGQIHPTMSLTISNITGESSAADYQDCGMSPGFIMSEVPWESNLEVSCPQARIQAKLRYKEKKLKRSFGKQIRYASRKARADTRKRVKGRFVKAGDNYDYDPSSPTMNH</sequence>
<evidence type="ECO:0000256" key="8">
    <source>
        <dbReference type="PROSITE-ProRule" id="PRU00024"/>
    </source>
</evidence>
<evidence type="ECO:0000256" key="4">
    <source>
        <dbReference type="ARBA" id="ARBA00022737"/>
    </source>
</evidence>
<dbReference type="PROSITE" id="PS50119">
    <property type="entry name" value="ZF_BBOX"/>
    <property type="match status" value="1"/>
</dbReference>
<comment type="subcellular location">
    <subcellularLocation>
        <location evidence="1 9">Nucleus</location>
    </subcellularLocation>
</comment>
<dbReference type="InterPro" id="IPR049808">
    <property type="entry name" value="CONSTANS-like_Bbox1"/>
</dbReference>
<comment type="similarity">
    <text evidence="2">Belongs to the CONSTANS family.</text>
</comment>
<keyword evidence="5 8" id="KW-0863">Zinc-finger</keyword>
<organism evidence="12 13">
    <name type="scientific">Cardamine amara subsp. amara</name>
    <dbReference type="NCBI Taxonomy" id="228776"/>
    <lineage>
        <taxon>Eukaryota</taxon>
        <taxon>Viridiplantae</taxon>
        <taxon>Streptophyta</taxon>
        <taxon>Embryophyta</taxon>
        <taxon>Tracheophyta</taxon>
        <taxon>Spermatophyta</taxon>
        <taxon>Magnoliopsida</taxon>
        <taxon>eudicotyledons</taxon>
        <taxon>Gunneridae</taxon>
        <taxon>Pentapetalae</taxon>
        <taxon>rosids</taxon>
        <taxon>malvids</taxon>
        <taxon>Brassicales</taxon>
        <taxon>Brassicaceae</taxon>
        <taxon>Cardamineae</taxon>
        <taxon>Cardamine</taxon>
    </lineage>
</organism>
<feature type="domain" description="B box-type" evidence="10">
    <location>
        <begin position="4"/>
        <end position="51"/>
    </location>
</feature>
<dbReference type="InterPro" id="IPR000315">
    <property type="entry name" value="Znf_B-box"/>
</dbReference>
<protein>
    <submittedName>
        <fullName evidence="12">Zinc finger protein CONSTANS-LIKE 12</fullName>
    </submittedName>
</protein>
<feature type="domain" description="CCT" evidence="11">
    <location>
        <begin position="342"/>
        <end position="384"/>
    </location>
</feature>
<dbReference type="PANTHER" id="PTHR31717">
    <property type="entry name" value="ZINC FINGER PROTEIN CONSTANS-LIKE 10"/>
    <property type="match status" value="1"/>
</dbReference>
<dbReference type="Proteomes" id="UP001558713">
    <property type="component" value="Unassembled WGS sequence"/>
</dbReference>
<reference evidence="12 13" key="1">
    <citation type="submission" date="2024-04" db="EMBL/GenBank/DDBJ databases">
        <title>Genome assembly C_amara_ONT_v2.</title>
        <authorList>
            <person name="Yant L."/>
            <person name="Moore C."/>
            <person name="Slenker M."/>
        </authorList>
    </citation>
    <scope>NUCLEOTIDE SEQUENCE [LARGE SCALE GENOMIC DNA]</scope>
    <source>
        <tissue evidence="12">Leaf</tissue>
    </source>
</reference>
<evidence type="ECO:0000313" key="13">
    <source>
        <dbReference type="Proteomes" id="UP001558713"/>
    </source>
</evidence>
<dbReference type="SMART" id="SM00336">
    <property type="entry name" value="BBOX"/>
    <property type="match status" value="1"/>
</dbReference>
<name>A0ABD0ZSG3_CARAN</name>